<dbReference type="RefSeq" id="WP_079748520.1">
    <property type="nucleotide sequence ID" value="NZ_AVOE01000033.1"/>
</dbReference>
<dbReference type="Proteomes" id="UP001150055">
    <property type="component" value="Unassembled WGS sequence"/>
</dbReference>
<name>A0AB35K1Y3_9GAMM</name>
<sequence>MVISLNLPIYLNVYFWCFFKQKSFLREKIKLRKLWLIFW</sequence>
<keyword evidence="3" id="KW-1185">Reference proteome</keyword>
<dbReference type="AlphaFoldDB" id="A0AB35K1Y3"/>
<proteinExistence type="predicted"/>
<organism evidence="2 4">
    <name type="scientific">Acinetobacter lactucae</name>
    <dbReference type="NCBI Taxonomy" id="1785128"/>
    <lineage>
        <taxon>Bacteria</taxon>
        <taxon>Pseudomonadati</taxon>
        <taxon>Pseudomonadota</taxon>
        <taxon>Gammaproteobacteria</taxon>
        <taxon>Moraxellales</taxon>
        <taxon>Moraxellaceae</taxon>
        <taxon>Acinetobacter</taxon>
        <taxon>Acinetobacter calcoaceticus/baumannii complex</taxon>
    </lineage>
</organism>
<comment type="caution">
    <text evidence="2">The sequence shown here is derived from an EMBL/GenBank/DDBJ whole genome shotgun (WGS) entry which is preliminary data.</text>
</comment>
<dbReference type="Proteomes" id="UP000808699">
    <property type="component" value="Unassembled WGS sequence"/>
</dbReference>
<dbReference type="EMBL" id="JALNTG010000004">
    <property type="protein sequence ID" value="MDD9318780.1"/>
    <property type="molecule type" value="Genomic_DNA"/>
</dbReference>
<reference evidence="2" key="2">
    <citation type="submission" date="2022-12" db="EMBL/GenBank/DDBJ databases">
        <title>Acinetobacter lactucae: Emerging opportunistic pathogenic species of genus Acinetobacter isolated from immunocompromised patients in clinical settings of India.</title>
        <authorList>
            <person name="Amar A.K."/>
            <person name="Sawant A.R."/>
            <person name="Meera M."/>
            <person name="Tomar A."/>
            <person name="Sistla S."/>
            <person name="Prashanth K."/>
        </authorList>
    </citation>
    <scope>NUCLEOTIDE SEQUENCE</scope>
    <source>
        <strain evidence="2">PKAL1828C</strain>
    </source>
</reference>
<evidence type="ECO:0000313" key="1">
    <source>
        <dbReference type="EMBL" id="MBJ8437945.1"/>
    </source>
</evidence>
<accession>A0AB35K1Y3</accession>
<dbReference type="EMBL" id="JADWNO010000006">
    <property type="protein sequence ID" value="MBJ8437945.1"/>
    <property type="molecule type" value="Genomic_DNA"/>
</dbReference>
<reference evidence="1 3" key="1">
    <citation type="submission" date="2020-11" db="EMBL/GenBank/DDBJ databases">
        <title>Enhanced detection system for hospital associated transmission using whole genome sequencing surveillance.</title>
        <authorList>
            <person name="Harrison L.H."/>
            <person name="Van Tyne D."/>
            <person name="Marsh J.W."/>
            <person name="Griffith M.P."/>
            <person name="Snyder D.J."/>
            <person name="Cooper V.S."/>
            <person name="Mustapha M."/>
        </authorList>
    </citation>
    <scope>NUCLEOTIDE SEQUENCE [LARGE SCALE GENOMIC DNA]</scope>
    <source>
        <strain evidence="1 3">ACIN00241</strain>
    </source>
</reference>
<protein>
    <submittedName>
        <fullName evidence="2">Uncharacterized protein</fullName>
    </submittedName>
</protein>
<evidence type="ECO:0000313" key="3">
    <source>
        <dbReference type="Proteomes" id="UP000808699"/>
    </source>
</evidence>
<evidence type="ECO:0000313" key="2">
    <source>
        <dbReference type="EMBL" id="MDD9318780.1"/>
    </source>
</evidence>
<evidence type="ECO:0000313" key="4">
    <source>
        <dbReference type="Proteomes" id="UP001150055"/>
    </source>
</evidence>
<gene>
    <name evidence="1" type="ORF">I6M64_11510</name>
    <name evidence="2" type="ORF">M0O54_01340</name>
</gene>